<feature type="transmembrane region" description="Helical" evidence="8">
    <location>
        <begin position="114"/>
        <end position="135"/>
    </location>
</feature>
<dbReference type="GeneID" id="95513048"/>
<evidence type="ECO:0000256" key="5">
    <source>
        <dbReference type="ARBA" id="ARBA00022989"/>
    </source>
</evidence>
<accession>A0A1H4Y7M6</accession>
<evidence type="ECO:0000256" key="4">
    <source>
        <dbReference type="ARBA" id="ARBA00022692"/>
    </source>
</evidence>
<dbReference type="GO" id="GO:0005886">
    <property type="term" value="C:plasma membrane"/>
    <property type="evidence" value="ECO:0007669"/>
    <property type="project" value="TreeGrafter"/>
</dbReference>
<dbReference type="PROSITE" id="PS00221">
    <property type="entry name" value="MIP"/>
    <property type="match status" value="1"/>
</dbReference>
<dbReference type="SUPFAM" id="SSF81338">
    <property type="entry name" value="Aquaporin-like"/>
    <property type="match status" value="1"/>
</dbReference>
<dbReference type="PRINTS" id="PR00783">
    <property type="entry name" value="MINTRINSICP"/>
</dbReference>
<dbReference type="AlphaFoldDB" id="A0A1H4Y7M6"/>
<proteinExistence type="inferred from homology"/>
<evidence type="ECO:0000256" key="2">
    <source>
        <dbReference type="ARBA" id="ARBA00006175"/>
    </source>
</evidence>
<dbReference type="Pfam" id="PF00230">
    <property type="entry name" value="MIP"/>
    <property type="match status" value="1"/>
</dbReference>
<keyword evidence="4 7" id="KW-0812">Transmembrane</keyword>
<evidence type="ECO:0000256" key="1">
    <source>
        <dbReference type="ARBA" id="ARBA00004141"/>
    </source>
</evidence>
<dbReference type="PANTHER" id="PTHR43829">
    <property type="entry name" value="AQUAPORIN OR AQUAGLYCEROPORIN RELATED"/>
    <property type="match status" value="1"/>
</dbReference>
<feature type="transmembrane region" description="Helical" evidence="8">
    <location>
        <begin position="181"/>
        <end position="198"/>
    </location>
</feature>
<keyword evidence="3 7" id="KW-0813">Transport</keyword>
<dbReference type="RefSeq" id="WP_070024318.1">
    <property type="nucleotide sequence ID" value="NZ_FNTD01000004.1"/>
</dbReference>
<dbReference type="EMBL" id="FNTD01000004">
    <property type="protein sequence ID" value="SED13847.1"/>
    <property type="molecule type" value="Genomic_DNA"/>
</dbReference>
<dbReference type="NCBIfam" id="TIGR00861">
    <property type="entry name" value="MIP"/>
    <property type="match status" value="1"/>
</dbReference>
<dbReference type="STRING" id="67331.SAMN04490357_3925"/>
<feature type="transmembrane region" description="Helical" evidence="8">
    <location>
        <begin position="210"/>
        <end position="231"/>
    </location>
</feature>
<evidence type="ECO:0000313" key="9">
    <source>
        <dbReference type="EMBL" id="SED13847.1"/>
    </source>
</evidence>
<comment type="subcellular location">
    <subcellularLocation>
        <location evidence="1">Membrane</location>
        <topology evidence="1">Multi-pass membrane protein</topology>
    </subcellularLocation>
</comment>
<dbReference type="GO" id="GO:0015254">
    <property type="term" value="F:glycerol channel activity"/>
    <property type="evidence" value="ECO:0007669"/>
    <property type="project" value="TreeGrafter"/>
</dbReference>
<feature type="transmembrane region" description="Helical" evidence="8">
    <location>
        <begin position="28"/>
        <end position="49"/>
    </location>
</feature>
<feature type="transmembrane region" description="Helical" evidence="8">
    <location>
        <begin position="264"/>
        <end position="286"/>
    </location>
</feature>
<dbReference type="InterPro" id="IPR050363">
    <property type="entry name" value="MIP/Aquaporin"/>
</dbReference>
<gene>
    <name evidence="9" type="ORF">SAMN04490357_3925</name>
</gene>
<keyword evidence="5 8" id="KW-1133">Transmembrane helix</keyword>
<dbReference type="InterPro" id="IPR023271">
    <property type="entry name" value="Aquaporin-like"/>
</dbReference>
<dbReference type="CDD" id="cd00333">
    <property type="entry name" value="MIP"/>
    <property type="match status" value="1"/>
</dbReference>
<dbReference type="Proteomes" id="UP000182375">
    <property type="component" value="Unassembled WGS sequence"/>
</dbReference>
<name>A0A1H4Y7M6_9ACTN</name>
<organism evidence="9 10">
    <name type="scientific">Streptomyces misionensis</name>
    <dbReference type="NCBI Taxonomy" id="67331"/>
    <lineage>
        <taxon>Bacteria</taxon>
        <taxon>Bacillati</taxon>
        <taxon>Actinomycetota</taxon>
        <taxon>Actinomycetes</taxon>
        <taxon>Kitasatosporales</taxon>
        <taxon>Streptomycetaceae</taxon>
        <taxon>Streptomyces</taxon>
    </lineage>
</organism>
<evidence type="ECO:0000313" key="10">
    <source>
        <dbReference type="Proteomes" id="UP000182375"/>
    </source>
</evidence>
<dbReference type="InterPro" id="IPR022357">
    <property type="entry name" value="MIP_CS"/>
</dbReference>
<sequence length="314" mass="33086">MAVEIPSLIKPSTLRARGGLLGECLAEFLGTFVLICFGCGSVAMAVAALPGSGRAATPTTIFLAAGDWLLITWGWAMAVVFGVYVAGGVSGAHLNPAITLAMAVRRGFPWLKVVPYWCAQVVGAFTGAALVYLVYHQAIHAYDAAAPGPKVNGHTNATFSIFATFPAAYFHGGFWGPLIDQIVGTAFLVMLVVAVLDLRNQAVRANLAPLIIGFVVAAIGMSFGANAGYAINPARDFGPRLLTYAEGWGSLAFPGSLSGVFAHYWWIPIVGPLIGGVIGILVYDLFIGDVLVTRAQQDKLPEPGRARPERPVDE</sequence>
<dbReference type="InterPro" id="IPR000425">
    <property type="entry name" value="MIP"/>
</dbReference>
<protein>
    <submittedName>
        <fullName evidence="9">Glycerol uptake facilitator protein</fullName>
    </submittedName>
</protein>
<evidence type="ECO:0000256" key="3">
    <source>
        <dbReference type="ARBA" id="ARBA00022448"/>
    </source>
</evidence>
<dbReference type="PANTHER" id="PTHR43829:SF9">
    <property type="entry name" value="AQUAPORIN-9"/>
    <property type="match status" value="1"/>
</dbReference>
<keyword evidence="6 8" id="KW-0472">Membrane</keyword>
<comment type="similarity">
    <text evidence="2 7">Belongs to the MIP/aquaporin (TC 1.A.8) family.</text>
</comment>
<evidence type="ECO:0000256" key="8">
    <source>
        <dbReference type="SAM" id="Phobius"/>
    </source>
</evidence>
<dbReference type="Gene3D" id="1.20.1080.10">
    <property type="entry name" value="Glycerol uptake facilitator protein"/>
    <property type="match status" value="1"/>
</dbReference>
<evidence type="ECO:0000256" key="7">
    <source>
        <dbReference type="RuleBase" id="RU000477"/>
    </source>
</evidence>
<reference evidence="9 10" key="1">
    <citation type="submission" date="2016-10" db="EMBL/GenBank/DDBJ databases">
        <authorList>
            <person name="de Groot N.N."/>
        </authorList>
    </citation>
    <scope>NUCLEOTIDE SEQUENCE [LARGE SCALE GENOMIC DNA]</scope>
    <source>
        <strain evidence="9 10">DSM 40306</strain>
    </source>
</reference>
<feature type="transmembrane region" description="Helical" evidence="8">
    <location>
        <begin position="61"/>
        <end position="86"/>
    </location>
</feature>
<evidence type="ECO:0000256" key="6">
    <source>
        <dbReference type="ARBA" id="ARBA00023136"/>
    </source>
</evidence>